<dbReference type="GeneID" id="90988415"/>
<dbReference type="AlphaFoldDB" id="L0KG78"/>
<evidence type="ECO:0000313" key="3">
    <source>
        <dbReference type="EMBL" id="AGB43379.1"/>
    </source>
</evidence>
<proteinExistence type="predicted"/>
<evidence type="ECO:0000256" key="1">
    <source>
        <dbReference type="SAM" id="MobiDB-lite"/>
    </source>
</evidence>
<feature type="region of interest" description="Disordered" evidence="1">
    <location>
        <begin position="27"/>
        <end position="89"/>
    </location>
</feature>
<feature type="compositionally biased region" description="Polar residues" evidence="1">
    <location>
        <begin position="27"/>
        <end position="56"/>
    </location>
</feature>
<dbReference type="RefSeq" id="WP_015314851.1">
    <property type="nucleotide sequence ID" value="NC_019973.1"/>
</dbReference>
<dbReference type="HOGENOM" id="CLU_1967942_0_0_5"/>
<organism evidence="3 4">
    <name type="scientific">Mesorhizobium australicum (strain HAMBI 3006 / LMG 24608 / WSM2073)</name>
    <dbReference type="NCBI Taxonomy" id="754035"/>
    <lineage>
        <taxon>Bacteria</taxon>
        <taxon>Pseudomonadati</taxon>
        <taxon>Pseudomonadota</taxon>
        <taxon>Alphaproteobacteria</taxon>
        <taxon>Hyphomicrobiales</taxon>
        <taxon>Phyllobacteriaceae</taxon>
        <taxon>Mesorhizobium</taxon>
    </lineage>
</organism>
<dbReference type="EMBL" id="CP003358">
    <property type="protein sequence ID" value="AGB43379.1"/>
    <property type="molecule type" value="Genomic_DNA"/>
</dbReference>
<protein>
    <recommendedName>
        <fullName evidence="5">Adenylate cyclase</fullName>
    </recommendedName>
</protein>
<name>L0KG78_MESAW</name>
<dbReference type="STRING" id="754035.Mesau_00895"/>
<feature type="compositionally biased region" description="Polar residues" evidence="1">
    <location>
        <begin position="71"/>
        <end position="89"/>
    </location>
</feature>
<gene>
    <name evidence="3" type="ordered locus">Mesau_00895</name>
</gene>
<dbReference type="Proteomes" id="UP000010998">
    <property type="component" value="Chromosome"/>
</dbReference>
<evidence type="ECO:0000256" key="2">
    <source>
        <dbReference type="SAM" id="SignalP"/>
    </source>
</evidence>
<keyword evidence="2" id="KW-0732">Signal</keyword>
<reference evidence="4" key="1">
    <citation type="submission" date="2012-02" db="EMBL/GenBank/DDBJ databases">
        <title>Complete sequence of Mesorhizobium australicum WSM2073.</title>
        <authorList>
            <person name="Lucas S."/>
            <person name="Han J."/>
            <person name="Lapidus A."/>
            <person name="Cheng J.-F."/>
            <person name="Goodwin L."/>
            <person name="Pitluck S."/>
            <person name="Peters L."/>
            <person name="Gu W."/>
            <person name="Detter J.C."/>
            <person name="Han C."/>
            <person name="Tapia R."/>
            <person name="Land M."/>
            <person name="Hauser L."/>
            <person name="Kyrpides N."/>
            <person name="Ivanova N."/>
            <person name="Pagani I."/>
            <person name="Reeve W.G."/>
            <person name="Howieson J.G."/>
            <person name="Tiwari R.P."/>
            <person name="O'Hara G.W."/>
            <person name="Atkins C.A."/>
            <person name="Ronson C.W."/>
            <person name="Nandasena K.G."/>
            <person name="Woyke T."/>
        </authorList>
    </citation>
    <scope>NUCLEOTIDE SEQUENCE [LARGE SCALE GENOMIC DNA]</scope>
    <source>
        <strain evidence="4">LMG 24608 / HAMBI 3006 / WSM2073</strain>
    </source>
</reference>
<evidence type="ECO:0000313" key="4">
    <source>
        <dbReference type="Proteomes" id="UP000010998"/>
    </source>
</evidence>
<keyword evidence="4" id="KW-1185">Reference proteome</keyword>
<feature type="chain" id="PRO_5003944935" description="Adenylate cyclase" evidence="2">
    <location>
        <begin position="23"/>
        <end position="127"/>
    </location>
</feature>
<dbReference type="KEGG" id="mam:Mesau_00895"/>
<evidence type="ECO:0008006" key="5">
    <source>
        <dbReference type="Google" id="ProtNLM"/>
    </source>
</evidence>
<feature type="signal peptide" evidence="2">
    <location>
        <begin position="1"/>
        <end position="22"/>
    </location>
</feature>
<sequence length="127" mass="12829">MKHHLIPVVLGLLMTSAGLASAANVHSVTGTKGQPDQTIGTAQTGSVTPGNASTAPGSAFNPDGNAGTHYAGTQPQNSKNPNSVSQYDVAASSSPISDIRLLGAVEVQSAKNEKAAANRGFSMLDSR</sequence>
<accession>L0KG78</accession>